<dbReference type="Proteomes" id="UP001253851">
    <property type="component" value="Unassembled WGS sequence"/>
</dbReference>
<evidence type="ECO:0000313" key="3">
    <source>
        <dbReference type="EMBL" id="QGN28495.1"/>
    </source>
</evidence>
<evidence type="ECO:0000313" key="6">
    <source>
        <dbReference type="Proteomes" id="UP000422837"/>
    </source>
</evidence>
<dbReference type="Proteomes" id="UP000286288">
    <property type="component" value="Unassembled WGS sequence"/>
</dbReference>
<organism evidence="4 5">
    <name type="scientific">Enterococcus casseliflavus</name>
    <name type="common">Enterococcus flavescens</name>
    <dbReference type="NCBI Taxonomy" id="37734"/>
    <lineage>
        <taxon>Bacteria</taxon>
        <taxon>Bacillati</taxon>
        <taxon>Bacillota</taxon>
        <taxon>Bacilli</taxon>
        <taxon>Lactobacillales</taxon>
        <taxon>Enterococcaceae</taxon>
        <taxon>Enterococcus</taxon>
    </lineage>
</organism>
<evidence type="ECO:0000313" key="2">
    <source>
        <dbReference type="EMBL" id="MDT2983778.1"/>
    </source>
</evidence>
<reference evidence="4 5" key="1">
    <citation type="submission" date="2018-08" db="EMBL/GenBank/DDBJ databases">
        <title>A genome reference for cultivated species of the human gut microbiota.</title>
        <authorList>
            <person name="Zou Y."/>
            <person name="Xue W."/>
            <person name="Luo G."/>
        </authorList>
    </citation>
    <scope>NUCLEOTIDE SEQUENCE [LARGE SCALE GENOMIC DNA]</scope>
    <source>
        <strain evidence="4 5">AF48-16</strain>
    </source>
</reference>
<dbReference type="OrthoDB" id="2157546at2"/>
<proteinExistence type="predicted"/>
<dbReference type="RefSeq" id="WP_005227636.1">
    <property type="nucleotide sequence ID" value="NZ_BAAAXK010000046.1"/>
</dbReference>
<dbReference type="EMBL" id="QRMZ01000035">
    <property type="protein sequence ID" value="RHK03292.1"/>
    <property type="molecule type" value="Genomic_DNA"/>
</dbReference>
<evidence type="ECO:0000313" key="1">
    <source>
        <dbReference type="EMBL" id="MDT2966136.1"/>
    </source>
</evidence>
<protein>
    <submittedName>
        <fullName evidence="4">Uncharacterized protein</fullName>
    </submittedName>
</protein>
<reference evidence="1 7" key="3">
    <citation type="submission" date="2023-03" db="EMBL/GenBank/DDBJ databases">
        <authorList>
            <person name="Shen W."/>
            <person name="Cai J."/>
        </authorList>
    </citation>
    <scope>NUCLEOTIDE SEQUENCE [LARGE SCALE GENOMIC DNA]</scope>
    <source>
        <strain evidence="2 7">B516</strain>
        <strain evidence="1">K72-2</strain>
    </source>
</reference>
<dbReference type="GeneID" id="91575978"/>
<dbReference type="Proteomes" id="UP001268896">
    <property type="component" value="Unassembled WGS sequence"/>
</dbReference>
<dbReference type="EMBL" id="CP046123">
    <property type="protein sequence ID" value="QGN28495.1"/>
    <property type="molecule type" value="Genomic_DNA"/>
</dbReference>
<dbReference type="EMBL" id="JARQDZ010000009">
    <property type="protein sequence ID" value="MDT2983778.1"/>
    <property type="molecule type" value="Genomic_DNA"/>
</dbReference>
<evidence type="ECO:0000313" key="5">
    <source>
        <dbReference type="Proteomes" id="UP000286288"/>
    </source>
</evidence>
<sequence>MKTSSKVTIGLSIAAIAGITTAVVVSDKVFNKVRFACNRHKVKKFVDDKFNGNEKLLDVVDGLSDNELDSLLGVMKKVNEGRNKISVYGDNIKDSTEHVKDKLTSFVDSVF</sequence>
<evidence type="ECO:0000313" key="7">
    <source>
        <dbReference type="Proteomes" id="UP001253851"/>
    </source>
</evidence>
<dbReference type="EMBL" id="JARQDV010000019">
    <property type="protein sequence ID" value="MDT2966136.1"/>
    <property type="molecule type" value="Genomic_DNA"/>
</dbReference>
<gene>
    <name evidence="4" type="ORF">DW084_17280</name>
    <name evidence="3" type="ORF">GFU50_02760</name>
    <name evidence="1" type="ORF">P7I32_16270</name>
    <name evidence="2" type="ORF">P7I34_13960</name>
</gene>
<name>A0A1L8SE85_ENTCA</name>
<reference evidence="3 6" key="2">
    <citation type="submission" date="2019-11" db="EMBL/GenBank/DDBJ databases">
        <title>Detection and genome characteristic of a blood enterococcus casselifavus isolate from Zhengzhou,china.</title>
        <authorList>
            <person name="Wen P."/>
        </authorList>
    </citation>
    <scope>NUCLEOTIDE SEQUENCE [LARGE SCALE GENOMIC DNA]</scope>
    <source>
        <strain evidence="3 6">EC291</strain>
    </source>
</reference>
<dbReference type="Proteomes" id="UP000422837">
    <property type="component" value="Chromosome"/>
</dbReference>
<dbReference type="AlphaFoldDB" id="A0A1L8SE85"/>
<evidence type="ECO:0000313" key="4">
    <source>
        <dbReference type="EMBL" id="RHK03292.1"/>
    </source>
</evidence>
<accession>A0A1L8SE85</accession>